<name>A0A5N6MRV4_9MICC</name>
<feature type="transmembrane region" description="Helical" evidence="5">
    <location>
        <begin position="279"/>
        <end position="299"/>
    </location>
</feature>
<evidence type="ECO:0000256" key="5">
    <source>
        <dbReference type="SAM" id="Phobius"/>
    </source>
</evidence>
<feature type="transmembrane region" description="Helical" evidence="5">
    <location>
        <begin position="201"/>
        <end position="222"/>
    </location>
</feature>
<dbReference type="GO" id="GO:0046943">
    <property type="term" value="F:carboxylic acid transmembrane transporter activity"/>
    <property type="evidence" value="ECO:0007669"/>
    <property type="project" value="TreeGrafter"/>
</dbReference>
<evidence type="ECO:0000313" key="7">
    <source>
        <dbReference type="EMBL" id="KAD4059606.1"/>
    </source>
</evidence>
<accession>A0A5N6MRV4</accession>
<feature type="transmembrane region" description="Helical" evidence="5">
    <location>
        <begin position="173"/>
        <end position="195"/>
    </location>
</feature>
<feature type="transmembrane region" description="Helical" evidence="5">
    <location>
        <begin position="114"/>
        <end position="133"/>
    </location>
</feature>
<dbReference type="Gene3D" id="1.20.1250.20">
    <property type="entry name" value="MFS general substrate transporter like domains"/>
    <property type="match status" value="1"/>
</dbReference>
<sequence length="477" mass="50284">MTLDSFKFFYRTSVRTANETRTARVRYTPVDIKERLEAAPMKRLQIGIVAICIALNMIDGFDVLVMAFSADSISTHWDLSGSQLGILLSAALFGMAVGSILVAQLADVIGRRKIILICAAVISAGMFASAFAPSYIVLFVLRFITGVAIGTMQASLNVFVSEYSSARRRSTTISFYSAGLPIGGVLGGIIAGMLISAYSWHAAFLFGGAVTLAMIPFILKFLPESLDYLMTRRPAGALERTNKILARLDQPQISELPLVPRDTALTAGARWKALFSSRYGITTLFLSIAFMMLMGGFYFANSWTPKLVKASGFSAQDGIDAGVLFSLGAVAGAVAFGLIAARFAVKWVLVAAFVLSAAGFALYAVSTGTLSTALAAAALLGFLLNAGIAGMFSIGPVYYSSDVRATAVGFITGMGRVGAIISPIVAGSLIDGGWAPGSLYFLFIIPLLVGAGAIASLRSSSRRKAAGTVLRKETVPA</sequence>
<proteinExistence type="predicted"/>
<dbReference type="PROSITE" id="PS00216">
    <property type="entry name" value="SUGAR_TRANSPORT_1"/>
    <property type="match status" value="1"/>
</dbReference>
<dbReference type="PANTHER" id="PTHR23508:SF10">
    <property type="entry name" value="CARBOXYLIC ACID TRANSPORTER PROTEIN HOMOLOG"/>
    <property type="match status" value="1"/>
</dbReference>
<dbReference type="PROSITE" id="PS50850">
    <property type="entry name" value="MFS"/>
    <property type="match status" value="1"/>
</dbReference>
<feature type="domain" description="Major facilitator superfamily (MFS) profile" evidence="6">
    <location>
        <begin position="48"/>
        <end position="462"/>
    </location>
</feature>
<comment type="subcellular location">
    <subcellularLocation>
        <location evidence="1">Cell membrane</location>
        <topology evidence="1">Multi-pass membrane protein</topology>
    </subcellularLocation>
</comment>
<feature type="transmembrane region" description="Helical" evidence="5">
    <location>
        <begin position="44"/>
        <end position="70"/>
    </location>
</feature>
<dbReference type="CDD" id="cd17365">
    <property type="entry name" value="MFS_PcaK_like"/>
    <property type="match status" value="1"/>
</dbReference>
<evidence type="ECO:0000259" key="6">
    <source>
        <dbReference type="PROSITE" id="PS50850"/>
    </source>
</evidence>
<dbReference type="AlphaFoldDB" id="A0A5N6MRV4"/>
<evidence type="ECO:0000256" key="1">
    <source>
        <dbReference type="ARBA" id="ARBA00004651"/>
    </source>
</evidence>
<dbReference type="PANTHER" id="PTHR23508">
    <property type="entry name" value="CARBOXYLIC ACID TRANSPORTER PROTEIN HOMOLOG"/>
    <property type="match status" value="1"/>
</dbReference>
<feature type="transmembrane region" description="Helical" evidence="5">
    <location>
        <begin position="347"/>
        <end position="366"/>
    </location>
</feature>
<keyword evidence="8" id="KW-1185">Reference proteome</keyword>
<keyword evidence="4 5" id="KW-0472">Membrane</keyword>
<feature type="transmembrane region" description="Helical" evidence="5">
    <location>
        <begin position="82"/>
        <end position="102"/>
    </location>
</feature>
<evidence type="ECO:0000313" key="8">
    <source>
        <dbReference type="Proteomes" id="UP000326852"/>
    </source>
</evidence>
<dbReference type="PROSITE" id="PS00217">
    <property type="entry name" value="SUGAR_TRANSPORT_2"/>
    <property type="match status" value="1"/>
</dbReference>
<dbReference type="SUPFAM" id="SSF103473">
    <property type="entry name" value="MFS general substrate transporter"/>
    <property type="match status" value="1"/>
</dbReference>
<keyword evidence="2 5" id="KW-0812">Transmembrane</keyword>
<dbReference type="Proteomes" id="UP000326852">
    <property type="component" value="Unassembled WGS sequence"/>
</dbReference>
<protein>
    <submittedName>
        <fullName evidence="7">MFS transporter</fullName>
    </submittedName>
</protein>
<reference evidence="7 8" key="1">
    <citation type="submission" date="2019-08" db="EMBL/GenBank/DDBJ databases">
        <title>Arthrobacter sp. nov., isolated from plateau pika and Tibetan wild ass.</title>
        <authorList>
            <person name="Ge Y."/>
        </authorList>
    </citation>
    <scope>NUCLEOTIDE SEQUENCE [LARGE SCALE GENOMIC DNA]</scope>
    <source>
        <strain evidence="7 8">785</strain>
    </source>
</reference>
<feature type="transmembrane region" description="Helical" evidence="5">
    <location>
        <begin position="139"/>
        <end position="161"/>
    </location>
</feature>
<organism evidence="7 8">
    <name type="scientific">Arthrobacter yangruifuii</name>
    <dbReference type="NCBI Taxonomy" id="2606616"/>
    <lineage>
        <taxon>Bacteria</taxon>
        <taxon>Bacillati</taxon>
        <taxon>Actinomycetota</taxon>
        <taxon>Actinomycetes</taxon>
        <taxon>Micrococcales</taxon>
        <taxon>Micrococcaceae</taxon>
        <taxon>Arthrobacter</taxon>
    </lineage>
</organism>
<dbReference type="InterPro" id="IPR011701">
    <property type="entry name" value="MFS"/>
</dbReference>
<feature type="transmembrane region" description="Helical" evidence="5">
    <location>
        <begin position="319"/>
        <end position="340"/>
    </location>
</feature>
<dbReference type="EMBL" id="VTFX01000001">
    <property type="protein sequence ID" value="KAD4059606.1"/>
    <property type="molecule type" value="Genomic_DNA"/>
</dbReference>
<feature type="transmembrane region" description="Helical" evidence="5">
    <location>
        <begin position="406"/>
        <end position="426"/>
    </location>
</feature>
<evidence type="ECO:0000256" key="3">
    <source>
        <dbReference type="ARBA" id="ARBA00022989"/>
    </source>
</evidence>
<dbReference type="InterPro" id="IPR005829">
    <property type="entry name" value="Sugar_transporter_CS"/>
</dbReference>
<dbReference type="Pfam" id="PF07690">
    <property type="entry name" value="MFS_1"/>
    <property type="match status" value="1"/>
</dbReference>
<feature type="transmembrane region" description="Helical" evidence="5">
    <location>
        <begin position="438"/>
        <end position="457"/>
    </location>
</feature>
<keyword evidence="3 5" id="KW-1133">Transmembrane helix</keyword>
<dbReference type="InterPro" id="IPR036259">
    <property type="entry name" value="MFS_trans_sf"/>
</dbReference>
<evidence type="ECO:0000256" key="4">
    <source>
        <dbReference type="ARBA" id="ARBA00023136"/>
    </source>
</evidence>
<feature type="transmembrane region" description="Helical" evidence="5">
    <location>
        <begin position="372"/>
        <end position="394"/>
    </location>
</feature>
<comment type="caution">
    <text evidence="7">The sequence shown here is derived from an EMBL/GenBank/DDBJ whole genome shotgun (WGS) entry which is preliminary data.</text>
</comment>
<dbReference type="GO" id="GO:0005886">
    <property type="term" value="C:plasma membrane"/>
    <property type="evidence" value="ECO:0007669"/>
    <property type="project" value="UniProtKB-SubCell"/>
</dbReference>
<gene>
    <name evidence="7" type="ORF">GD627_00380</name>
</gene>
<dbReference type="InterPro" id="IPR020846">
    <property type="entry name" value="MFS_dom"/>
</dbReference>
<evidence type="ECO:0000256" key="2">
    <source>
        <dbReference type="ARBA" id="ARBA00022692"/>
    </source>
</evidence>